<keyword evidence="10" id="KW-0378">Hydrolase</keyword>
<dbReference type="GO" id="GO:0005524">
    <property type="term" value="F:ATP binding"/>
    <property type="evidence" value="ECO:0007669"/>
    <property type="project" value="UniProtKB-KW"/>
</dbReference>
<dbReference type="PROSITE" id="PS50893">
    <property type="entry name" value="ABC_TRANSPORTER_2"/>
    <property type="match status" value="2"/>
</dbReference>
<evidence type="ECO:0000313" key="11">
    <source>
        <dbReference type="Proteomes" id="UP000567067"/>
    </source>
</evidence>
<dbReference type="AlphaFoldDB" id="A0A7W3XQJ5"/>
<comment type="subcellular location">
    <subcellularLocation>
        <location evidence="1">Cell membrane</location>
        <topology evidence="1">Peripheral membrane protein</topology>
    </subcellularLocation>
</comment>
<keyword evidence="5" id="KW-0547">Nucleotide-binding</keyword>
<evidence type="ECO:0000256" key="8">
    <source>
        <dbReference type="ARBA" id="ARBA00023136"/>
    </source>
</evidence>
<gene>
    <name evidence="10" type="ORF">FHR92_000957</name>
</gene>
<evidence type="ECO:0000256" key="6">
    <source>
        <dbReference type="ARBA" id="ARBA00022840"/>
    </source>
</evidence>
<dbReference type="InterPro" id="IPR017871">
    <property type="entry name" value="ABC_transporter-like_CS"/>
</dbReference>
<dbReference type="InterPro" id="IPR027417">
    <property type="entry name" value="P-loop_NTPase"/>
</dbReference>
<sequence length="529" mass="59288">MIEINRMHELDEKKHDIVAGITDLRLKFSGEESRSRVFNNLSLEVRRGEKILLLGPSGCGKSTLLQVLSGIIPELIEAPMRCSSRTIPDSRGIVFQDPDTQFCMPYVDEELAFVLENLSVPREDMSLQMNNALQAVGLMLEDVHVPIDSLSQGMKQRLALASVLLCNPEVIFLDEPSALLDPEGREQIWQAVHKISNNRTLIIVEHRIEELLGLGLVDRVALFGPGGEMLALAPPAEIFKKYKRELIQYGIWYPDVWEDFFRSPSGQLLVSTKIMESGNSQFLNKPIIELEDFCGARYGKSVVKVERLALYPGDFIAVTGPNGAGKSSLLLSLMGLINTSGSYLLQGQQMMSKKKRKLQIQLSSQHIGFVFQNPEYQFVEDTVGSEIAYSLKETDMSDRELQSKVKQALEQFGLSGLEGRHPFQLSLGQKRRLSVAGTIVLEKSVLLLDEPTFGQDALNTFAILSLCEELRQSGVAIIMVTHEEMIANRLATHRWEVREGTLLQKVTDRGRKLAGVMNEDHHRTKEVMV</sequence>
<dbReference type="InterPro" id="IPR003439">
    <property type="entry name" value="ABC_transporter-like_ATP-bd"/>
</dbReference>
<dbReference type="InterPro" id="IPR003593">
    <property type="entry name" value="AAA+_ATPase"/>
</dbReference>
<organism evidence="10 11">
    <name type="scientific">Fontibacillus solani</name>
    <dbReference type="NCBI Taxonomy" id="1572857"/>
    <lineage>
        <taxon>Bacteria</taxon>
        <taxon>Bacillati</taxon>
        <taxon>Bacillota</taxon>
        <taxon>Bacilli</taxon>
        <taxon>Bacillales</taxon>
        <taxon>Paenibacillaceae</taxon>
        <taxon>Fontibacillus</taxon>
    </lineage>
</organism>
<dbReference type="GO" id="GO:0043190">
    <property type="term" value="C:ATP-binding cassette (ABC) transporter complex"/>
    <property type="evidence" value="ECO:0007669"/>
    <property type="project" value="TreeGrafter"/>
</dbReference>
<comment type="similarity">
    <text evidence="2">Belongs to the ABC transporter superfamily.</text>
</comment>
<protein>
    <submittedName>
        <fullName evidence="10">Energy-coupling factor transport system ATP-binding protein</fullName>
        <ecNumber evidence="10">3.6.3.-</ecNumber>
    </submittedName>
</protein>
<dbReference type="InterPro" id="IPR050095">
    <property type="entry name" value="ECF_ABC_transporter_ATP-bd"/>
</dbReference>
<keyword evidence="4" id="KW-1003">Cell membrane</keyword>
<keyword evidence="7" id="KW-1278">Translocase</keyword>
<keyword evidence="3" id="KW-0813">Transport</keyword>
<keyword evidence="11" id="KW-1185">Reference proteome</keyword>
<evidence type="ECO:0000256" key="7">
    <source>
        <dbReference type="ARBA" id="ARBA00022967"/>
    </source>
</evidence>
<evidence type="ECO:0000259" key="9">
    <source>
        <dbReference type="PROSITE" id="PS50893"/>
    </source>
</evidence>
<dbReference type="GO" id="GO:0016887">
    <property type="term" value="F:ATP hydrolysis activity"/>
    <property type="evidence" value="ECO:0007669"/>
    <property type="project" value="InterPro"/>
</dbReference>
<keyword evidence="8" id="KW-0472">Membrane</keyword>
<dbReference type="Gene3D" id="3.40.50.300">
    <property type="entry name" value="P-loop containing nucleotide triphosphate hydrolases"/>
    <property type="match status" value="2"/>
</dbReference>
<evidence type="ECO:0000256" key="2">
    <source>
        <dbReference type="ARBA" id="ARBA00005417"/>
    </source>
</evidence>
<dbReference type="PANTHER" id="PTHR43553:SF27">
    <property type="entry name" value="ENERGY-COUPLING FACTOR TRANSPORTER ATP-BINDING PROTEIN ECFA2"/>
    <property type="match status" value="1"/>
</dbReference>
<dbReference type="CDD" id="cd03225">
    <property type="entry name" value="ABC_cobalt_CbiO_domain1"/>
    <property type="match status" value="2"/>
</dbReference>
<evidence type="ECO:0000256" key="5">
    <source>
        <dbReference type="ARBA" id="ARBA00022741"/>
    </source>
</evidence>
<evidence type="ECO:0000256" key="3">
    <source>
        <dbReference type="ARBA" id="ARBA00022448"/>
    </source>
</evidence>
<proteinExistence type="inferred from homology"/>
<feature type="domain" description="ABC transporter" evidence="9">
    <location>
        <begin position="288"/>
        <end position="524"/>
    </location>
</feature>
<dbReference type="Proteomes" id="UP000567067">
    <property type="component" value="Unassembled WGS sequence"/>
</dbReference>
<comment type="caution">
    <text evidence="10">The sequence shown here is derived from an EMBL/GenBank/DDBJ whole genome shotgun (WGS) entry which is preliminary data.</text>
</comment>
<dbReference type="EC" id="3.6.3.-" evidence="10"/>
<dbReference type="InterPro" id="IPR015856">
    <property type="entry name" value="ABC_transpr_CbiO/EcfA_su"/>
</dbReference>
<evidence type="ECO:0000313" key="10">
    <source>
        <dbReference type="EMBL" id="MBA9084500.1"/>
    </source>
</evidence>
<name>A0A7W3XQJ5_9BACL</name>
<dbReference type="EMBL" id="JACJIP010000004">
    <property type="protein sequence ID" value="MBA9084500.1"/>
    <property type="molecule type" value="Genomic_DNA"/>
</dbReference>
<keyword evidence="6 10" id="KW-0067">ATP-binding</keyword>
<dbReference type="SMART" id="SM00382">
    <property type="entry name" value="AAA"/>
    <property type="match status" value="2"/>
</dbReference>
<dbReference type="SUPFAM" id="SSF52540">
    <property type="entry name" value="P-loop containing nucleoside triphosphate hydrolases"/>
    <property type="match status" value="2"/>
</dbReference>
<accession>A0A7W3XQJ5</accession>
<dbReference type="RefSeq" id="WP_246334078.1">
    <property type="nucleotide sequence ID" value="NZ_JACJIP010000004.1"/>
</dbReference>
<dbReference type="GO" id="GO:0042626">
    <property type="term" value="F:ATPase-coupled transmembrane transporter activity"/>
    <property type="evidence" value="ECO:0007669"/>
    <property type="project" value="TreeGrafter"/>
</dbReference>
<evidence type="ECO:0000256" key="4">
    <source>
        <dbReference type="ARBA" id="ARBA00022475"/>
    </source>
</evidence>
<dbReference type="Pfam" id="PF00005">
    <property type="entry name" value="ABC_tran"/>
    <property type="match status" value="2"/>
</dbReference>
<feature type="domain" description="ABC transporter" evidence="9">
    <location>
        <begin position="21"/>
        <end position="251"/>
    </location>
</feature>
<dbReference type="PANTHER" id="PTHR43553">
    <property type="entry name" value="HEAVY METAL TRANSPORTER"/>
    <property type="match status" value="1"/>
</dbReference>
<reference evidence="10 11" key="1">
    <citation type="submission" date="2020-08" db="EMBL/GenBank/DDBJ databases">
        <title>Genomic Encyclopedia of Type Strains, Phase III (KMG-III): the genomes of soil and plant-associated and newly described type strains.</title>
        <authorList>
            <person name="Whitman W."/>
        </authorList>
    </citation>
    <scope>NUCLEOTIDE SEQUENCE [LARGE SCALE GENOMIC DNA]</scope>
    <source>
        <strain evidence="10 11">CECT 8693</strain>
    </source>
</reference>
<dbReference type="PROSITE" id="PS00211">
    <property type="entry name" value="ABC_TRANSPORTER_1"/>
    <property type="match status" value="2"/>
</dbReference>
<evidence type="ECO:0000256" key="1">
    <source>
        <dbReference type="ARBA" id="ARBA00004202"/>
    </source>
</evidence>